<organism evidence="6 7">
    <name type="scientific">Cryptosporangium minutisporangium</name>
    <dbReference type="NCBI Taxonomy" id="113569"/>
    <lineage>
        <taxon>Bacteria</taxon>
        <taxon>Bacillati</taxon>
        <taxon>Actinomycetota</taxon>
        <taxon>Actinomycetes</taxon>
        <taxon>Cryptosporangiales</taxon>
        <taxon>Cryptosporangiaceae</taxon>
        <taxon>Cryptosporangium</taxon>
    </lineage>
</organism>
<dbReference type="SMART" id="SM00283">
    <property type="entry name" value="MA"/>
    <property type="match status" value="1"/>
</dbReference>
<keyword evidence="7" id="KW-1185">Reference proteome</keyword>
<dbReference type="PROSITE" id="PS50111">
    <property type="entry name" value="CHEMOTAXIS_TRANSDUC_2"/>
    <property type="match status" value="1"/>
</dbReference>
<dbReference type="Pfam" id="PF00015">
    <property type="entry name" value="MCPsignal"/>
    <property type="match status" value="1"/>
</dbReference>
<dbReference type="PRINTS" id="PR00260">
    <property type="entry name" value="CHEMTRNSDUCR"/>
</dbReference>
<evidence type="ECO:0000256" key="4">
    <source>
        <dbReference type="SAM" id="Coils"/>
    </source>
</evidence>
<evidence type="ECO:0000259" key="5">
    <source>
        <dbReference type="PROSITE" id="PS50111"/>
    </source>
</evidence>
<reference evidence="7" key="1">
    <citation type="journal article" date="2019" name="Int. J. Syst. Evol. Microbiol.">
        <title>The Global Catalogue of Microorganisms (GCM) 10K type strain sequencing project: providing services to taxonomists for standard genome sequencing and annotation.</title>
        <authorList>
            <consortium name="The Broad Institute Genomics Platform"/>
            <consortium name="The Broad Institute Genome Sequencing Center for Infectious Disease"/>
            <person name="Wu L."/>
            <person name="Ma J."/>
        </authorList>
    </citation>
    <scope>NUCLEOTIDE SEQUENCE [LARGE SCALE GENOMIC DNA]</scope>
    <source>
        <strain evidence="7">JCM 9458</strain>
    </source>
</reference>
<evidence type="ECO:0000256" key="2">
    <source>
        <dbReference type="ARBA" id="ARBA00029447"/>
    </source>
</evidence>
<sequence length="350" mass="36836">MAELLVALVTLVVGLGVGYGVGSRRGRPADGGVQAKSDVVGYHRSVVDFTGAVAPVWSAQVDTSRVQMETAISGVTAQFAGIVDNLDTVLDSSAGVLHGDSGAVFDRSRERLGEVVNTLEGAVMMKRQALDELRTLVELNDELKRMAAEVTAIASQTHLLALNAAIEAARVGEAGAAFGVVALEVRHLAERSLATSKRITDKVSGVGSAIESVMASAEEGAEREDLAVSRANGDVNDVLEDLQSVVTGFRESSGQLESAAVGIREQIAASLVALQFQDRVCQVLEHLRDSITQLPTVVADAPKAPTGEPLPLDAKGLLDALAAEYTMEEERLAHETGGAARHRESEITFF</sequence>
<dbReference type="InterPro" id="IPR004089">
    <property type="entry name" value="MCPsignal_dom"/>
</dbReference>
<comment type="similarity">
    <text evidence="2">Belongs to the methyl-accepting chemotaxis (MCP) protein family.</text>
</comment>
<feature type="domain" description="Methyl-accepting transducer" evidence="5">
    <location>
        <begin position="67"/>
        <end position="270"/>
    </location>
</feature>
<accession>A0ABP6T3F7</accession>
<dbReference type="RefSeq" id="WP_345730936.1">
    <property type="nucleotide sequence ID" value="NZ_BAAAYN010000036.1"/>
</dbReference>
<dbReference type="SUPFAM" id="SSF58104">
    <property type="entry name" value="Methyl-accepting chemotaxis protein (MCP) signaling domain"/>
    <property type="match status" value="1"/>
</dbReference>
<dbReference type="InterPro" id="IPR004090">
    <property type="entry name" value="Chemotax_Me-accpt_rcpt"/>
</dbReference>
<dbReference type="PANTHER" id="PTHR32089">
    <property type="entry name" value="METHYL-ACCEPTING CHEMOTAXIS PROTEIN MCPB"/>
    <property type="match status" value="1"/>
</dbReference>
<dbReference type="Gene3D" id="1.10.287.950">
    <property type="entry name" value="Methyl-accepting chemotaxis protein"/>
    <property type="match status" value="1"/>
</dbReference>
<gene>
    <name evidence="6" type="ORF">GCM10020369_53140</name>
</gene>
<dbReference type="Proteomes" id="UP001501676">
    <property type="component" value="Unassembled WGS sequence"/>
</dbReference>
<feature type="coiled-coil region" evidence="4">
    <location>
        <begin position="126"/>
        <end position="156"/>
    </location>
</feature>
<dbReference type="PANTHER" id="PTHR32089:SF112">
    <property type="entry name" value="LYSOZYME-LIKE PROTEIN-RELATED"/>
    <property type="match status" value="1"/>
</dbReference>
<evidence type="ECO:0000256" key="1">
    <source>
        <dbReference type="ARBA" id="ARBA00023224"/>
    </source>
</evidence>
<comment type="caution">
    <text evidence="6">The sequence shown here is derived from an EMBL/GenBank/DDBJ whole genome shotgun (WGS) entry which is preliminary data.</text>
</comment>
<evidence type="ECO:0000256" key="3">
    <source>
        <dbReference type="PROSITE-ProRule" id="PRU00284"/>
    </source>
</evidence>
<proteinExistence type="inferred from homology"/>
<name>A0ABP6T3F7_9ACTN</name>
<protein>
    <submittedName>
        <fullName evidence="6">Methyl-accepting chemotaxis protein</fullName>
    </submittedName>
</protein>
<evidence type="ECO:0000313" key="6">
    <source>
        <dbReference type="EMBL" id="GAA3392225.1"/>
    </source>
</evidence>
<keyword evidence="1 3" id="KW-0807">Transducer</keyword>
<keyword evidence="4" id="KW-0175">Coiled coil</keyword>
<evidence type="ECO:0000313" key="7">
    <source>
        <dbReference type="Proteomes" id="UP001501676"/>
    </source>
</evidence>
<dbReference type="EMBL" id="BAAAYN010000036">
    <property type="protein sequence ID" value="GAA3392225.1"/>
    <property type="molecule type" value="Genomic_DNA"/>
</dbReference>